<gene>
    <name evidence="5" type="ORF">Fmac_008719</name>
</gene>
<feature type="region of interest" description="Disordered" evidence="3">
    <location>
        <begin position="40"/>
        <end position="70"/>
    </location>
</feature>
<dbReference type="EMBL" id="JBGMDY010000003">
    <property type="protein sequence ID" value="KAL2340779.1"/>
    <property type="molecule type" value="Genomic_DNA"/>
</dbReference>
<keyword evidence="2" id="KW-0408">Iron</keyword>
<dbReference type="GO" id="GO:0046872">
    <property type="term" value="F:metal ion binding"/>
    <property type="evidence" value="ECO:0007669"/>
    <property type="project" value="UniProtKB-KW"/>
</dbReference>
<keyword evidence="1" id="KW-0479">Metal-binding</keyword>
<dbReference type="InterPro" id="IPR026992">
    <property type="entry name" value="DIOX_N"/>
</dbReference>
<name>A0ABD1MY87_9FABA</name>
<evidence type="ECO:0000313" key="6">
    <source>
        <dbReference type="Proteomes" id="UP001603857"/>
    </source>
</evidence>
<dbReference type="InterPro" id="IPR027443">
    <property type="entry name" value="IPNS-like_sf"/>
</dbReference>
<evidence type="ECO:0000259" key="4">
    <source>
        <dbReference type="Pfam" id="PF14226"/>
    </source>
</evidence>
<feature type="domain" description="Non-haem dioxygenase N-terminal" evidence="4">
    <location>
        <begin position="3"/>
        <end position="62"/>
    </location>
</feature>
<proteinExistence type="predicted"/>
<organism evidence="5 6">
    <name type="scientific">Flemingia macrophylla</name>
    <dbReference type="NCBI Taxonomy" id="520843"/>
    <lineage>
        <taxon>Eukaryota</taxon>
        <taxon>Viridiplantae</taxon>
        <taxon>Streptophyta</taxon>
        <taxon>Embryophyta</taxon>
        <taxon>Tracheophyta</taxon>
        <taxon>Spermatophyta</taxon>
        <taxon>Magnoliopsida</taxon>
        <taxon>eudicotyledons</taxon>
        <taxon>Gunneridae</taxon>
        <taxon>Pentapetalae</taxon>
        <taxon>rosids</taxon>
        <taxon>fabids</taxon>
        <taxon>Fabales</taxon>
        <taxon>Fabaceae</taxon>
        <taxon>Papilionoideae</taxon>
        <taxon>50 kb inversion clade</taxon>
        <taxon>NPAAA clade</taxon>
        <taxon>indigoferoid/millettioid clade</taxon>
        <taxon>Phaseoleae</taxon>
        <taxon>Flemingia</taxon>
    </lineage>
</organism>
<evidence type="ECO:0000256" key="3">
    <source>
        <dbReference type="SAM" id="MobiDB-lite"/>
    </source>
</evidence>
<reference evidence="5 6" key="1">
    <citation type="submission" date="2024-08" db="EMBL/GenBank/DDBJ databases">
        <title>Insights into the chromosomal genome structure of Flemingia macrophylla.</title>
        <authorList>
            <person name="Ding Y."/>
            <person name="Zhao Y."/>
            <person name="Bi W."/>
            <person name="Wu M."/>
            <person name="Zhao G."/>
            <person name="Gong Y."/>
            <person name="Li W."/>
            <person name="Zhang P."/>
        </authorList>
    </citation>
    <scope>NUCLEOTIDE SEQUENCE [LARGE SCALE GENOMIC DNA]</scope>
    <source>
        <strain evidence="5">DYQJB</strain>
        <tissue evidence="5">Leaf</tissue>
    </source>
</reference>
<evidence type="ECO:0000313" key="5">
    <source>
        <dbReference type="EMBL" id="KAL2340779.1"/>
    </source>
</evidence>
<dbReference type="Pfam" id="PF14226">
    <property type="entry name" value="DIOX_N"/>
    <property type="match status" value="1"/>
</dbReference>
<dbReference type="Proteomes" id="UP001603857">
    <property type="component" value="Unassembled WGS sequence"/>
</dbReference>
<dbReference type="SUPFAM" id="SSF51197">
    <property type="entry name" value="Clavaminate synthase-like"/>
    <property type="match status" value="1"/>
</dbReference>
<evidence type="ECO:0000256" key="1">
    <source>
        <dbReference type="ARBA" id="ARBA00022723"/>
    </source>
</evidence>
<dbReference type="AlphaFoldDB" id="A0ABD1MY87"/>
<sequence>MEVITQACSEYGSFQLVNHGISLDLIKEAMELSRTFFDYSDEEKNKGSPSSDATLPAGYNRQPLHSSDKNEYLLVFPP</sequence>
<dbReference type="Gene3D" id="2.60.120.330">
    <property type="entry name" value="B-lactam Antibiotic, Isopenicillin N Synthase, Chain"/>
    <property type="match status" value="1"/>
</dbReference>
<accession>A0ABD1MY87</accession>
<keyword evidence="6" id="KW-1185">Reference proteome</keyword>
<evidence type="ECO:0000256" key="2">
    <source>
        <dbReference type="ARBA" id="ARBA00023004"/>
    </source>
</evidence>
<protein>
    <recommendedName>
        <fullName evidence="4">Non-haem dioxygenase N-terminal domain-containing protein</fullName>
    </recommendedName>
</protein>
<comment type="caution">
    <text evidence="5">The sequence shown here is derived from an EMBL/GenBank/DDBJ whole genome shotgun (WGS) entry which is preliminary data.</text>
</comment>